<evidence type="ECO:0000313" key="7">
    <source>
        <dbReference type="Proteomes" id="UP001169491"/>
    </source>
</evidence>
<feature type="transmembrane region" description="Helical" evidence="3">
    <location>
        <begin position="322"/>
        <end position="342"/>
    </location>
</feature>
<protein>
    <submittedName>
        <fullName evidence="5">Tetratricopeptide repeat protein</fullName>
    </submittedName>
</protein>
<evidence type="ECO:0000313" key="6">
    <source>
        <dbReference type="EMBL" id="MDN7129012.1"/>
    </source>
</evidence>
<dbReference type="EMBL" id="JAGGJC010000001">
    <property type="protein sequence ID" value="MDN7129012.1"/>
    <property type="molecule type" value="Genomic_DNA"/>
</dbReference>
<keyword evidence="7" id="KW-1185">Reference proteome</keyword>
<proteinExistence type="predicted"/>
<reference evidence="7 8" key="1">
    <citation type="submission" date="2021-03" db="EMBL/GenBank/DDBJ databases">
        <title>Pseudidiomarina terrestris, a new bacterium isolated from saline soil.</title>
        <authorList>
            <person name="Galisteo C."/>
            <person name="De La Haba R."/>
            <person name="Sanchez-Porro C."/>
            <person name="Ventosa A."/>
        </authorList>
    </citation>
    <scope>NUCLEOTIDE SEQUENCE [LARGE SCALE GENOMIC DNA]</scope>
    <source>
        <strain evidence="5 8">1APP75-32.1</strain>
        <strain evidence="7">1APR75-15</strain>
        <strain evidence="6">1ASR75-15</strain>
    </source>
</reference>
<sequence length="689" mass="74161">MMTRIIMAAVLAVLVAVSATAMAQQGSRASRWQPDQFGPIVPTDTMWSIATYYGRQRGVSLFEMMDAIVAANPRAFRDNRPDFMYTGFYLDIPALGEQTAGETTPKASLPADKTADTAATDSTSEAAAEQAASTAPTRTAAADETPVTGAEVEGQIAISVSEMQALRGQLSESIDLIENLQSENTDLQQRLEAVTRELRVLRQRAADEQRASAEMESIAQELNAEGTQELTAEGVAQQPSEVNPGMAAEEAEMTAAQPTDAEVPGYTEQVTEVTESAAEADQTAVDTSTAERPVATQSEPQPVATRSSKQQQSWMDWLLKPLHLGGLALLLILLLGGLWYFAYVRRLEREIGTEPAPETDAAVPPAVSSTSEPAAESATTDDRAATPDTIEETELAAAAETTTRPASEATEVTEATDEPAEDVSGKVSDEVSERTDKTSSEWQEEALEPFTSDDDDVEDVEVSDVDLDAYLREHADDEPAPDTSADDEDVDPISKQVDELLAFEPSSPEDDETAVPLEPEDVSEYRVVEQTDTDTADSFGGLRLDDDMTTSAAPEQKPAADSDTETPVTKNKKTDTADADDDYLSIDALMEEADTEASEEQVDPYDKDKINDALAGDHDGDHDYDLSTEAMLDESKSPAARLDLAQVYIDMGEVDDARDLLEGIQGCGDEEAEQEATALLKKLSEQGGR</sequence>
<dbReference type="Proteomes" id="UP001169492">
    <property type="component" value="Unassembled WGS sequence"/>
</dbReference>
<dbReference type="InterPro" id="IPR020011">
    <property type="entry name" value="FimV_C"/>
</dbReference>
<feature type="region of interest" description="Disordered" evidence="2">
    <location>
        <begin position="100"/>
        <end position="148"/>
    </location>
</feature>
<organism evidence="5 8">
    <name type="scientific">Pseudidiomarina terrestris</name>
    <dbReference type="NCBI Taxonomy" id="2820060"/>
    <lineage>
        <taxon>Bacteria</taxon>
        <taxon>Pseudomonadati</taxon>
        <taxon>Pseudomonadota</taxon>
        <taxon>Gammaproteobacteria</taxon>
        <taxon>Alteromonadales</taxon>
        <taxon>Idiomarinaceae</taxon>
        <taxon>Pseudidiomarina</taxon>
    </lineage>
</organism>
<keyword evidence="1" id="KW-0175">Coiled coil</keyword>
<feature type="region of interest" description="Disordered" evidence="2">
    <location>
        <begin position="355"/>
        <end position="625"/>
    </location>
</feature>
<feature type="coiled-coil region" evidence="1">
    <location>
        <begin position="163"/>
        <end position="225"/>
    </location>
</feature>
<name>A0AAW7R182_9GAMM</name>
<feature type="compositionally biased region" description="Basic and acidic residues" evidence="2">
    <location>
        <begin position="604"/>
        <end position="625"/>
    </location>
</feature>
<feature type="compositionally biased region" description="Polar residues" evidence="2">
    <location>
        <begin position="284"/>
        <end position="308"/>
    </location>
</feature>
<dbReference type="Proteomes" id="UP001169491">
    <property type="component" value="Unassembled WGS sequence"/>
</dbReference>
<keyword evidence="4" id="KW-0732">Signal</keyword>
<feature type="compositionally biased region" description="Low complexity" evidence="2">
    <location>
        <begin position="361"/>
        <end position="378"/>
    </location>
</feature>
<gene>
    <name evidence="5" type="ORF">J6I90_07375</name>
    <name evidence="6" type="ORF">J6I92_03930</name>
</gene>
<dbReference type="AlphaFoldDB" id="A0AAW7R182"/>
<dbReference type="Gene3D" id="1.20.58.2200">
    <property type="match status" value="1"/>
</dbReference>
<feature type="compositionally biased region" description="Acidic residues" evidence="2">
    <location>
        <begin position="442"/>
        <end position="467"/>
    </location>
</feature>
<feature type="compositionally biased region" description="Acidic residues" evidence="2">
    <location>
        <begin position="577"/>
        <end position="603"/>
    </location>
</feature>
<feature type="compositionally biased region" description="Acidic residues" evidence="2">
    <location>
        <begin position="507"/>
        <end position="522"/>
    </location>
</feature>
<dbReference type="Pfam" id="PF14559">
    <property type="entry name" value="TPR_19"/>
    <property type="match status" value="1"/>
</dbReference>
<feature type="region of interest" description="Disordered" evidence="2">
    <location>
        <begin position="275"/>
        <end position="308"/>
    </location>
</feature>
<evidence type="ECO:0000313" key="5">
    <source>
        <dbReference type="EMBL" id="MDN7124697.1"/>
    </source>
</evidence>
<feature type="compositionally biased region" description="Basic and acidic residues" evidence="2">
    <location>
        <begin position="423"/>
        <end position="439"/>
    </location>
</feature>
<dbReference type="EMBL" id="JAGGJB010000003">
    <property type="protein sequence ID" value="MDN7124697.1"/>
    <property type="molecule type" value="Genomic_DNA"/>
</dbReference>
<feature type="compositionally biased region" description="Low complexity" evidence="2">
    <location>
        <begin position="116"/>
        <end position="142"/>
    </location>
</feature>
<keyword evidence="3" id="KW-1133">Transmembrane helix</keyword>
<dbReference type="InterPro" id="IPR038440">
    <property type="entry name" value="FimV_C_sf"/>
</dbReference>
<evidence type="ECO:0000313" key="8">
    <source>
        <dbReference type="Proteomes" id="UP001169492"/>
    </source>
</evidence>
<feature type="compositionally biased region" description="Acidic residues" evidence="2">
    <location>
        <begin position="478"/>
        <end position="491"/>
    </location>
</feature>
<evidence type="ECO:0000256" key="3">
    <source>
        <dbReference type="SAM" id="Phobius"/>
    </source>
</evidence>
<keyword evidence="3" id="KW-0812">Transmembrane</keyword>
<feature type="compositionally biased region" description="Low complexity" evidence="2">
    <location>
        <begin position="395"/>
        <end position="410"/>
    </location>
</feature>
<evidence type="ECO:0000256" key="1">
    <source>
        <dbReference type="SAM" id="Coils"/>
    </source>
</evidence>
<feature type="signal peptide" evidence="4">
    <location>
        <begin position="1"/>
        <end position="23"/>
    </location>
</feature>
<evidence type="ECO:0000256" key="4">
    <source>
        <dbReference type="SAM" id="SignalP"/>
    </source>
</evidence>
<feature type="chain" id="PRO_5043488123" evidence="4">
    <location>
        <begin position="24"/>
        <end position="689"/>
    </location>
</feature>
<dbReference type="NCBIfam" id="TIGR03504">
    <property type="entry name" value="FimV_Cterm"/>
    <property type="match status" value="1"/>
</dbReference>
<evidence type="ECO:0000256" key="2">
    <source>
        <dbReference type="SAM" id="MobiDB-lite"/>
    </source>
</evidence>
<keyword evidence="3" id="KW-0472">Membrane</keyword>
<comment type="caution">
    <text evidence="5">The sequence shown here is derived from an EMBL/GenBank/DDBJ whole genome shotgun (WGS) entry which is preliminary data.</text>
</comment>
<accession>A0AAW7R182</accession>